<dbReference type="EMBL" id="JAYJLD010000027">
    <property type="protein sequence ID" value="MEB3103087.1"/>
    <property type="molecule type" value="Genomic_DNA"/>
</dbReference>
<reference evidence="1" key="1">
    <citation type="submission" date="2023-12" db="EMBL/GenBank/DDBJ databases">
        <title>Fervidustalea candida gen. nov., sp. nov., a novel member of the family Paenibacillaceae isolated from a geothermal area.</title>
        <authorList>
            <person name="Li W.-J."/>
            <person name="Jiao J.-Y."/>
            <person name="Chen Y."/>
        </authorList>
    </citation>
    <scope>NUCLEOTIDE SEQUENCE</scope>
    <source>
        <strain evidence="1">SYSU GA230002</strain>
    </source>
</reference>
<sequence length="72" mass="7973">MPNYYTYTALAGDTFDSIALDFYNQESLSSTIIQANPLYRNVLIFSGGEQLKVPIIEQQAAASLPPWKKAST</sequence>
<dbReference type="InterPro" id="IPR036779">
    <property type="entry name" value="LysM_dom_sf"/>
</dbReference>
<protein>
    <submittedName>
        <fullName evidence="1">Phage tail protein</fullName>
    </submittedName>
</protein>
<dbReference type="Proteomes" id="UP001310386">
    <property type="component" value="Unassembled WGS sequence"/>
</dbReference>
<proteinExistence type="predicted"/>
<comment type="caution">
    <text evidence="1">The sequence shown here is derived from an EMBL/GenBank/DDBJ whole genome shotgun (WGS) entry which is preliminary data.</text>
</comment>
<name>A0ABU5ZLE2_9BACL</name>
<evidence type="ECO:0000313" key="2">
    <source>
        <dbReference type="Proteomes" id="UP001310386"/>
    </source>
</evidence>
<dbReference type="CDD" id="cd00118">
    <property type="entry name" value="LysM"/>
    <property type="match status" value="1"/>
</dbReference>
<dbReference type="Gene3D" id="3.10.350.10">
    <property type="entry name" value="LysM domain"/>
    <property type="match status" value="1"/>
</dbReference>
<evidence type="ECO:0000313" key="1">
    <source>
        <dbReference type="EMBL" id="MEB3103087.1"/>
    </source>
</evidence>
<gene>
    <name evidence="1" type="ORF">VF724_15630</name>
</gene>
<dbReference type="InterPro" id="IPR018392">
    <property type="entry name" value="LysM"/>
</dbReference>
<dbReference type="RefSeq" id="WP_371755214.1">
    <property type="nucleotide sequence ID" value="NZ_JAYJLD010000027.1"/>
</dbReference>
<keyword evidence="2" id="KW-1185">Reference proteome</keyword>
<organism evidence="1 2">
    <name type="scientific">Ferviditalea candida</name>
    <dbReference type="NCBI Taxonomy" id="3108399"/>
    <lineage>
        <taxon>Bacteria</taxon>
        <taxon>Bacillati</taxon>
        <taxon>Bacillota</taxon>
        <taxon>Bacilli</taxon>
        <taxon>Bacillales</taxon>
        <taxon>Paenibacillaceae</taxon>
        <taxon>Ferviditalea</taxon>
    </lineage>
</organism>
<accession>A0ABU5ZLE2</accession>